<feature type="transmembrane region" description="Helical" evidence="9">
    <location>
        <begin position="241"/>
        <end position="267"/>
    </location>
</feature>
<evidence type="ECO:0000256" key="3">
    <source>
        <dbReference type="ARBA" id="ARBA00022475"/>
    </source>
</evidence>
<evidence type="ECO:0000313" key="11">
    <source>
        <dbReference type="Proteomes" id="UP001596383"/>
    </source>
</evidence>
<comment type="similarity">
    <text evidence="8">Belongs to the binding-protein-dependent transport system permease family. LivHM subfamily.</text>
</comment>
<feature type="transmembrane region" description="Helical" evidence="9">
    <location>
        <begin position="157"/>
        <end position="179"/>
    </location>
</feature>
<gene>
    <name evidence="10" type="ORF">ACFQE6_09285</name>
</gene>
<name>A0ABD5SJ45_9EURY</name>
<evidence type="ECO:0000256" key="6">
    <source>
        <dbReference type="ARBA" id="ARBA00022989"/>
    </source>
</evidence>
<dbReference type="Proteomes" id="UP001596383">
    <property type="component" value="Unassembled WGS sequence"/>
</dbReference>
<keyword evidence="3" id="KW-1003">Cell membrane</keyword>
<keyword evidence="5" id="KW-0029">Amino-acid transport</keyword>
<dbReference type="PANTHER" id="PTHR11795">
    <property type="entry name" value="BRANCHED-CHAIN AMINO ACID TRANSPORT SYSTEM PERMEASE PROTEIN LIVH"/>
    <property type="match status" value="1"/>
</dbReference>
<comment type="subcellular location">
    <subcellularLocation>
        <location evidence="1">Cell membrane</location>
        <topology evidence="1">Multi-pass membrane protein</topology>
    </subcellularLocation>
</comment>
<evidence type="ECO:0000256" key="2">
    <source>
        <dbReference type="ARBA" id="ARBA00022448"/>
    </source>
</evidence>
<protein>
    <submittedName>
        <fullName evidence="10">Branched-chain amino acid ABC transporter permease</fullName>
    </submittedName>
</protein>
<evidence type="ECO:0000313" key="10">
    <source>
        <dbReference type="EMBL" id="MFC6765181.1"/>
    </source>
</evidence>
<dbReference type="InterPro" id="IPR001851">
    <property type="entry name" value="ABC_transp_permease"/>
</dbReference>
<evidence type="ECO:0000256" key="1">
    <source>
        <dbReference type="ARBA" id="ARBA00004651"/>
    </source>
</evidence>
<feature type="transmembrane region" description="Helical" evidence="9">
    <location>
        <begin position="46"/>
        <end position="66"/>
    </location>
</feature>
<dbReference type="PANTHER" id="PTHR11795:SF442">
    <property type="entry name" value="ABC TRANSPORTER ATP-BINDING PROTEIN"/>
    <property type="match status" value="1"/>
</dbReference>
<evidence type="ECO:0000256" key="9">
    <source>
        <dbReference type="SAM" id="Phobius"/>
    </source>
</evidence>
<dbReference type="GO" id="GO:0006865">
    <property type="term" value="P:amino acid transport"/>
    <property type="evidence" value="ECO:0007669"/>
    <property type="project" value="UniProtKB-KW"/>
</dbReference>
<dbReference type="InterPro" id="IPR052157">
    <property type="entry name" value="BCAA_transport_permease"/>
</dbReference>
<keyword evidence="7 9" id="KW-0472">Membrane</keyword>
<keyword evidence="11" id="KW-1185">Reference proteome</keyword>
<sequence>MVQQLISEQLVILLNGLSGAATLFLLGTGLSLIYGMLNFLNLAHAAFLPLGAYLAASLVHATVGAVGGSLGFVGLFVVFLVLILVVVPAVVSAIGLVMERTAFKPLYGLEDDYQLLATFGIILMMEDAMKYIWGGEPVSATAPSNLLGTFSLPGGTYPWWSVLTILVTALVAGTLYYFFEETRLGKITLAMAEDEEAVSFAGIDTRSIHLKVFVIGIALAALGGALYLPTASMTTGLALEFVILAFAVLVIGGLGSLKGAIAASLIIGMVQAYGAYYVPILELALVFLLMAVIMLIKPTGLFGEIEA</sequence>
<proteinExistence type="inferred from homology"/>
<feature type="transmembrane region" description="Helical" evidence="9">
    <location>
        <begin position="72"/>
        <end position="94"/>
    </location>
</feature>
<organism evidence="10 11">
    <name type="scientific">Natrinema soli</name>
    <dbReference type="NCBI Taxonomy" id="1930624"/>
    <lineage>
        <taxon>Archaea</taxon>
        <taxon>Methanobacteriati</taxon>
        <taxon>Methanobacteriota</taxon>
        <taxon>Stenosarchaea group</taxon>
        <taxon>Halobacteria</taxon>
        <taxon>Halobacteriales</taxon>
        <taxon>Natrialbaceae</taxon>
        <taxon>Natrinema</taxon>
    </lineage>
</organism>
<dbReference type="RefSeq" id="WP_273738218.1">
    <property type="nucleotide sequence ID" value="NZ_JAQIVI010000132.1"/>
</dbReference>
<feature type="transmembrane region" description="Helical" evidence="9">
    <location>
        <begin position="274"/>
        <end position="296"/>
    </location>
</feature>
<feature type="transmembrane region" description="Helical" evidence="9">
    <location>
        <begin position="210"/>
        <end position="229"/>
    </location>
</feature>
<keyword evidence="4 9" id="KW-0812">Transmembrane</keyword>
<dbReference type="Pfam" id="PF02653">
    <property type="entry name" value="BPD_transp_2"/>
    <property type="match status" value="1"/>
</dbReference>
<dbReference type="EMBL" id="JBHSWV010000132">
    <property type="protein sequence ID" value="MFC6765181.1"/>
    <property type="molecule type" value="Genomic_DNA"/>
</dbReference>
<evidence type="ECO:0000256" key="4">
    <source>
        <dbReference type="ARBA" id="ARBA00022692"/>
    </source>
</evidence>
<feature type="transmembrane region" description="Helical" evidence="9">
    <location>
        <begin position="12"/>
        <end position="34"/>
    </location>
</feature>
<keyword evidence="2" id="KW-0813">Transport</keyword>
<evidence type="ECO:0000256" key="5">
    <source>
        <dbReference type="ARBA" id="ARBA00022970"/>
    </source>
</evidence>
<comment type="caution">
    <text evidence="10">The sequence shown here is derived from an EMBL/GenBank/DDBJ whole genome shotgun (WGS) entry which is preliminary data.</text>
</comment>
<dbReference type="CDD" id="cd06582">
    <property type="entry name" value="TM_PBP1_LivH_like"/>
    <property type="match status" value="1"/>
</dbReference>
<evidence type="ECO:0000256" key="7">
    <source>
        <dbReference type="ARBA" id="ARBA00023136"/>
    </source>
</evidence>
<reference evidence="10 11" key="1">
    <citation type="journal article" date="2019" name="Int. J. Syst. Evol. Microbiol.">
        <title>The Global Catalogue of Microorganisms (GCM) 10K type strain sequencing project: providing services to taxonomists for standard genome sequencing and annotation.</title>
        <authorList>
            <consortium name="The Broad Institute Genomics Platform"/>
            <consortium name="The Broad Institute Genome Sequencing Center for Infectious Disease"/>
            <person name="Wu L."/>
            <person name="Ma J."/>
        </authorList>
    </citation>
    <scope>NUCLEOTIDE SEQUENCE [LARGE SCALE GENOMIC DNA]</scope>
    <source>
        <strain evidence="10 11">LMG 29247</strain>
    </source>
</reference>
<evidence type="ECO:0000256" key="8">
    <source>
        <dbReference type="ARBA" id="ARBA00037998"/>
    </source>
</evidence>
<accession>A0ABD5SJ45</accession>
<dbReference type="GO" id="GO:0005886">
    <property type="term" value="C:plasma membrane"/>
    <property type="evidence" value="ECO:0007669"/>
    <property type="project" value="UniProtKB-SubCell"/>
</dbReference>
<keyword evidence="6 9" id="KW-1133">Transmembrane helix</keyword>
<dbReference type="AlphaFoldDB" id="A0ABD5SJ45"/>